<comment type="similarity">
    <text evidence="1">Belongs to the PPR family. P subfamily.</text>
</comment>
<sequence length="242" mass="28159">MKEYFKTLAAYRILDDIVSICLHETIQWECLSSSSETLSKKLEVALKDDNVDEAWEAFSSFKRWVGRIHIANTYALLLQAYCEDNKLEESKKHSKQIEKAGLLGTDVNVTCASLETKSHLGEFLEKEIREEQVGSQLIYELNNSILFFCQAKMVEDAMRTFRSMRKRNTRPTMQTFKYLLDGYSSLESYRAITILWGEIKREMEDKDLAADRDLLDCLLLNFLKGGYFERVMEIISYMSKCN</sequence>
<evidence type="ECO:0000256" key="2">
    <source>
        <dbReference type="ARBA" id="ARBA00022737"/>
    </source>
</evidence>
<dbReference type="PANTHER" id="PTHR46598:SF3">
    <property type="entry name" value="OS07G0495300 PROTEIN"/>
    <property type="match status" value="1"/>
</dbReference>
<dbReference type="NCBIfam" id="TIGR00756">
    <property type="entry name" value="PPR"/>
    <property type="match status" value="1"/>
</dbReference>
<accession>A0A6V7NK28</accession>
<reference evidence="4" key="1">
    <citation type="submission" date="2020-07" db="EMBL/GenBank/DDBJ databases">
        <authorList>
            <person name="Lin J."/>
        </authorList>
    </citation>
    <scope>NUCLEOTIDE SEQUENCE</scope>
</reference>
<evidence type="ECO:0000313" key="4">
    <source>
        <dbReference type="EMBL" id="CAD1818922.1"/>
    </source>
</evidence>
<proteinExistence type="inferred from homology"/>
<dbReference type="Gene3D" id="1.25.40.10">
    <property type="entry name" value="Tetratricopeptide repeat domain"/>
    <property type="match status" value="1"/>
</dbReference>
<dbReference type="InterPro" id="IPR002885">
    <property type="entry name" value="PPR_rpt"/>
</dbReference>
<evidence type="ECO:0000256" key="3">
    <source>
        <dbReference type="ARBA" id="ARBA00022946"/>
    </source>
</evidence>
<dbReference type="AlphaFoldDB" id="A0A6V7NK28"/>
<keyword evidence="2" id="KW-0677">Repeat</keyword>
<evidence type="ECO:0000256" key="1">
    <source>
        <dbReference type="ARBA" id="ARBA00007626"/>
    </source>
</evidence>
<keyword evidence="3" id="KW-0809">Transit peptide</keyword>
<evidence type="ECO:0008006" key="5">
    <source>
        <dbReference type="Google" id="ProtNLM"/>
    </source>
</evidence>
<dbReference type="PANTHER" id="PTHR46598">
    <property type="entry name" value="BNAC05G43320D PROTEIN"/>
    <property type="match status" value="1"/>
</dbReference>
<dbReference type="Pfam" id="PF13041">
    <property type="entry name" value="PPR_2"/>
    <property type="match status" value="1"/>
</dbReference>
<organism evidence="4">
    <name type="scientific">Ananas comosus var. bracteatus</name>
    <name type="common">red pineapple</name>
    <dbReference type="NCBI Taxonomy" id="296719"/>
    <lineage>
        <taxon>Eukaryota</taxon>
        <taxon>Viridiplantae</taxon>
        <taxon>Streptophyta</taxon>
        <taxon>Embryophyta</taxon>
        <taxon>Tracheophyta</taxon>
        <taxon>Spermatophyta</taxon>
        <taxon>Magnoliopsida</taxon>
        <taxon>Liliopsida</taxon>
        <taxon>Poales</taxon>
        <taxon>Bromeliaceae</taxon>
        <taxon>Bromelioideae</taxon>
        <taxon>Ananas</taxon>
    </lineage>
</organism>
<dbReference type="EMBL" id="LR862139">
    <property type="protein sequence ID" value="CAD1818922.1"/>
    <property type="molecule type" value="Genomic_DNA"/>
</dbReference>
<protein>
    <recommendedName>
        <fullName evidence="5">Pentatricopeptide repeat-containing protein</fullName>
    </recommendedName>
</protein>
<dbReference type="InterPro" id="IPR011990">
    <property type="entry name" value="TPR-like_helical_dom_sf"/>
</dbReference>
<gene>
    <name evidence="4" type="ORF">CB5_LOCUS2133</name>
</gene>
<name>A0A6V7NK28_ANACO</name>